<dbReference type="Proteomes" id="UP001149165">
    <property type="component" value="Unassembled WGS sequence"/>
</dbReference>
<evidence type="ECO:0000256" key="2">
    <source>
        <dbReference type="ARBA" id="ARBA00023015"/>
    </source>
</evidence>
<keyword evidence="2" id="KW-0805">Transcription regulation</keyword>
<dbReference type="GO" id="GO:0005634">
    <property type="term" value="C:nucleus"/>
    <property type="evidence" value="ECO:0007669"/>
    <property type="project" value="UniProtKB-SubCell"/>
</dbReference>
<dbReference type="SMART" id="SM00906">
    <property type="entry name" value="Fungal_trans"/>
    <property type="match status" value="1"/>
</dbReference>
<name>A0A9W9FBD4_9EURO</name>
<dbReference type="GO" id="GO:0006351">
    <property type="term" value="P:DNA-templated transcription"/>
    <property type="evidence" value="ECO:0007669"/>
    <property type="project" value="InterPro"/>
</dbReference>
<dbReference type="CDD" id="cd12148">
    <property type="entry name" value="fungal_TF_MHR"/>
    <property type="match status" value="1"/>
</dbReference>
<dbReference type="GO" id="GO:0008270">
    <property type="term" value="F:zinc ion binding"/>
    <property type="evidence" value="ECO:0007669"/>
    <property type="project" value="InterPro"/>
</dbReference>
<evidence type="ECO:0000256" key="5">
    <source>
        <dbReference type="SAM" id="SignalP"/>
    </source>
</evidence>
<evidence type="ECO:0000256" key="3">
    <source>
        <dbReference type="ARBA" id="ARBA00023163"/>
    </source>
</evidence>
<evidence type="ECO:0000313" key="7">
    <source>
        <dbReference type="EMBL" id="KAJ5097085.1"/>
    </source>
</evidence>
<accession>A0A9W9FBD4</accession>
<feature type="signal peptide" evidence="5">
    <location>
        <begin position="1"/>
        <end position="18"/>
    </location>
</feature>
<proteinExistence type="predicted"/>
<evidence type="ECO:0000259" key="6">
    <source>
        <dbReference type="SMART" id="SM00906"/>
    </source>
</evidence>
<dbReference type="PANTHER" id="PTHR31001:SF49">
    <property type="entry name" value="ZN(II)2CYS6 TRANSCRIPTION FACTOR (EUROFUNG)"/>
    <property type="match status" value="1"/>
</dbReference>
<feature type="domain" description="Xylanolytic transcriptional activator regulatory" evidence="6">
    <location>
        <begin position="80"/>
        <end position="154"/>
    </location>
</feature>
<feature type="chain" id="PRO_5040983491" evidence="5">
    <location>
        <begin position="19"/>
        <end position="395"/>
    </location>
</feature>
<dbReference type="EMBL" id="JAPQKH010000005">
    <property type="protein sequence ID" value="KAJ5097085.1"/>
    <property type="molecule type" value="Genomic_DNA"/>
</dbReference>
<evidence type="ECO:0000313" key="8">
    <source>
        <dbReference type="Proteomes" id="UP001149165"/>
    </source>
</evidence>
<dbReference type="PANTHER" id="PTHR31001">
    <property type="entry name" value="UNCHARACTERIZED TRANSCRIPTIONAL REGULATORY PROTEIN"/>
    <property type="match status" value="1"/>
</dbReference>
<dbReference type="InterPro" id="IPR007219">
    <property type="entry name" value="XnlR_reg_dom"/>
</dbReference>
<dbReference type="GO" id="GO:0003677">
    <property type="term" value="F:DNA binding"/>
    <property type="evidence" value="ECO:0007669"/>
    <property type="project" value="InterPro"/>
</dbReference>
<comment type="subcellular location">
    <subcellularLocation>
        <location evidence="1">Nucleus</location>
    </subcellularLocation>
</comment>
<dbReference type="Pfam" id="PF04082">
    <property type="entry name" value="Fungal_trans"/>
    <property type="match status" value="1"/>
</dbReference>
<keyword evidence="8" id="KW-1185">Reference proteome</keyword>
<keyword evidence="3" id="KW-0804">Transcription</keyword>
<evidence type="ECO:0000256" key="1">
    <source>
        <dbReference type="ARBA" id="ARBA00004123"/>
    </source>
</evidence>
<reference evidence="7" key="2">
    <citation type="journal article" date="2023" name="IMA Fungus">
        <title>Comparative genomic study of the Penicillium genus elucidates a diverse pangenome and 15 lateral gene transfer events.</title>
        <authorList>
            <person name="Petersen C."/>
            <person name="Sorensen T."/>
            <person name="Nielsen M.R."/>
            <person name="Sondergaard T.E."/>
            <person name="Sorensen J.L."/>
            <person name="Fitzpatrick D.A."/>
            <person name="Frisvad J.C."/>
            <person name="Nielsen K.L."/>
        </authorList>
    </citation>
    <scope>NUCLEOTIDE SEQUENCE</scope>
    <source>
        <strain evidence="7">IBT 30069</strain>
    </source>
</reference>
<gene>
    <name evidence="7" type="ORF">N7456_007806</name>
</gene>
<reference evidence="7" key="1">
    <citation type="submission" date="2022-11" db="EMBL/GenBank/DDBJ databases">
        <authorList>
            <person name="Petersen C."/>
        </authorList>
    </citation>
    <scope>NUCLEOTIDE SEQUENCE</scope>
    <source>
        <strain evidence="7">IBT 30069</strain>
    </source>
</reference>
<comment type="caution">
    <text evidence="7">The sequence shown here is derived from an EMBL/GenBank/DDBJ whole genome shotgun (WGS) entry which is preliminary data.</text>
</comment>
<evidence type="ECO:0000256" key="4">
    <source>
        <dbReference type="ARBA" id="ARBA00023242"/>
    </source>
</evidence>
<sequence>MWIGLLFSVMSMSTFLQQQNSEAFGLPIEETQEMLESYRTLTIHCLVTANYLQPSRHTIETLILHFAVDQNVNVDADIGNWLLIGLVVRIALRMGLHRDPSHWPNIRPLQAELRRRIWIALYQMDFFTSTQVGLPRIIKDSQCDTRPPAHLFDDDISFEHDEIPSERSLTDPTPLSFIIHRNKIIKVAGEIYDVTEAAPPSHATISILSTKLQSALDDLPPWLQAKPSQASIADNPVTMLNRIFVNILFHKAMYTLHKQNFLKSMVGEEGIESSNICVNSALSILEHQHRLSEEMEPCGLMFNIRWKVATSLNHEFLQATMMLCLALTRINADTADENALQLRQNITVPLLFTKGLWVKNTERSSEARRAVEVITAVLKDPNELNKAETSVSDGK</sequence>
<keyword evidence="5" id="KW-0732">Signal</keyword>
<dbReference type="OrthoDB" id="4934715at2759"/>
<keyword evidence="4" id="KW-0539">Nucleus</keyword>
<dbReference type="InterPro" id="IPR050613">
    <property type="entry name" value="Sec_Metabolite_Reg"/>
</dbReference>
<organism evidence="7 8">
    <name type="scientific">Penicillium angulare</name>
    <dbReference type="NCBI Taxonomy" id="116970"/>
    <lineage>
        <taxon>Eukaryota</taxon>
        <taxon>Fungi</taxon>
        <taxon>Dikarya</taxon>
        <taxon>Ascomycota</taxon>
        <taxon>Pezizomycotina</taxon>
        <taxon>Eurotiomycetes</taxon>
        <taxon>Eurotiomycetidae</taxon>
        <taxon>Eurotiales</taxon>
        <taxon>Aspergillaceae</taxon>
        <taxon>Penicillium</taxon>
    </lineage>
</organism>
<dbReference type="AlphaFoldDB" id="A0A9W9FBD4"/>
<protein>
    <submittedName>
        <fullName evidence="7">Fungal-specific transcription factor domain-containing protein</fullName>
    </submittedName>
</protein>